<feature type="region of interest" description="Disordered" evidence="1">
    <location>
        <begin position="28"/>
        <end position="72"/>
    </location>
</feature>
<sequence>MWGARPIGTAVALLSVGGVVWLLASNEDSNDATSSSPSSSATQSTIRPIGPQARDAASARHQLPGTPDASLSLDVDFRQPQAVARAYVVAAHTVTAADRGKTNRRVLPYLAPDNPANPRGLVVAETPPTGRFTVTMDQLTVVGSSESGRRIAYEARWSIAADESSEPGQQRSTFVVLARQPDGRWLVTQESARIQPGD</sequence>
<evidence type="ECO:0000256" key="1">
    <source>
        <dbReference type="SAM" id="MobiDB-lite"/>
    </source>
</evidence>
<dbReference type="Proteomes" id="UP000243799">
    <property type="component" value="Unassembled WGS sequence"/>
</dbReference>
<protein>
    <submittedName>
        <fullName evidence="2">Uncharacterized protein</fullName>
    </submittedName>
</protein>
<accession>A0A1I1C8H0</accession>
<organism evidence="2 3">
    <name type="scientific">Amycolatopsis marina</name>
    <dbReference type="NCBI Taxonomy" id="490629"/>
    <lineage>
        <taxon>Bacteria</taxon>
        <taxon>Bacillati</taxon>
        <taxon>Actinomycetota</taxon>
        <taxon>Actinomycetes</taxon>
        <taxon>Pseudonocardiales</taxon>
        <taxon>Pseudonocardiaceae</taxon>
        <taxon>Amycolatopsis</taxon>
    </lineage>
</organism>
<gene>
    <name evidence="2" type="ORF">SAMN05216266_12036</name>
</gene>
<evidence type="ECO:0000313" key="3">
    <source>
        <dbReference type="Proteomes" id="UP000243799"/>
    </source>
</evidence>
<dbReference type="EMBL" id="FOKG01000020">
    <property type="protein sequence ID" value="SFB56693.1"/>
    <property type="molecule type" value="Genomic_DNA"/>
</dbReference>
<dbReference type="AlphaFoldDB" id="A0A1I1C8H0"/>
<evidence type="ECO:0000313" key="2">
    <source>
        <dbReference type="EMBL" id="SFB56693.1"/>
    </source>
</evidence>
<feature type="compositionally biased region" description="Low complexity" evidence="1">
    <location>
        <begin position="33"/>
        <end position="45"/>
    </location>
</feature>
<name>A0A1I1C8H0_9PSEU</name>
<proteinExistence type="predicted"/>
<reference evidence="3" key="1">
    <citation type="submission" date="2016-10" db="EMBL/GenBank/DDBJ databases">
        <authorList>
            <person name="Varghese N."/>
            <person name="Submissions S."/>
        </authorList>
    </citation>
    <scope>NUCLEOTIDE SEQUENCE [LARGE SCALE GENOMIC DNA]</scope>
    <source>
        <strain evidence="3">CGMCC 4.3568</strain>
    </source>
</reference>
<dbReference type="STRING" id="490629.SAMN05216266_12036"/>
<keyword evidence="3" id="KW-1185">Reference proteome</keyword>